<organism evidence="3 4">
    <name type="scientific">Pseudomonas fungipugnans</name>
    <dbReference type="NCBI Taxonomy" id="3024217"/>
    <lineage>
        <taxon>Bacteria</taxon>
        <taxon>Pseudomonadati</taxon>
        <taxon>Pseudomonadota</taxon>
        <taxon>Gammaproteobacteria</taxon>
        <taxon>Pseudomonadales</taxon>
        <taxon>Pseudomonadaceae</taxon>
        <taxon>Pseudomonas</taxon>
    </lineage>
</organism>
<gene>
    <name evidence="3" type="ORF">POF45_28190</name>
</gene>
<evidence type="ECO:0000313" key="3">
    <source>
        <dbReference type="EMBL" id="MDI2595273.1"/>
    </source>
</evidence>
<keyword evidence="1" id="KW-0732">Signal</keyword>
<accession>A0ABT6QWU0</accession>
<evidence type="ECO:0000256" key="1">
    <source>
        <dbReference type="SAM" id="SignalP"/>
    </source>
</evidence>
<feature type="signal peptide" evidence="1">
    <location>
        <begin position="1"/>
        <end position="25"/>
    </location>
</feature>
<feature type="chain" id="PRO_5047058518" evidence="1">
    <location>
        <begin position="26"/>
        <end position="189"/>
    </location>
</feature>
<dbReference type="RefSeq" id="WP_282317274.1">
    <property type="nucleotide sequence ID" value="NZ_JARBWL010000002.1"/>
</dbReference>
<comment type="caution">
    <text evidence="3">The sequence shown here is derived from an EMBL/GenBank/DDBJ whole genome shotgun (WGS) entry which is preliminary data.</text>
</comment>
<proteinExistence type="predicted"/>
<name>A0ABT6QWU0_9PSED</name>
<dbReference type="SUPFAM" id="SSF101874">
    <property type="entry name" value="YceI-like"/>
    <property type="match status" value="1"/>
</dbReference>
<dbReference type="EMBL" id="JARBWL010000002">
    <property type="protein sequence ID" value="MDI2595273.1"/>
    <property type="molecule type" value="Genomic_DNA"/>
</dbReference>
<sequence>MKRRLPYFAPWMAAFIFCTAPCAHAVDYTRVNPAASQISFTFNQMGSRTYGTFGSFRGTLDFDTDKPAAAHASLSIDMASIDAGSSDADTELQKAAWFDPVTYPVGTFVSTRVQDLGHNSYLFTGNLTLKTITREVQVQVLLKPENGIGVFDGQFVLNRDAFGIGAGEWADTVVSKDINIRFRIVAPEH</sequence>
<evidence type="ECO:0000259" key="2">
    <source>
        <dbReference type="SMART" id="SM00867"/>
    </source>
</evidence>
<dbReference type="InterPro" id="IPR007372">
    <property type="entry name" value="Lipid/polyisoprenoid-bd_YceI"/>
</dbReference>
<dbReference type="InterPro" id="IPR036761">
    <property type="entry name" value="TTHA0802/YceI-like_sf"/>
</dbReference>
<dbReference type="SMART" id="SM00867">
    <property type="entry name" value="YceI"/>
    <property type="match status" value="1"/>
</dbReference>
<dbReference type="PANTHER" id="PTHR34406">
    <property type="entry name" value="PROTEIN YCEI"/>
    <property type="match status" value="1"/>
</dbReference>
<dbReference type="Pfam" id="PF04264">
    <property type="entry name" value="YceI"/>
    <property type="match status" value="1"/>
</dbReference>
<keyword evidence="4" id="KW-1185">Reference proteome</keyword>
<protein>
    <submittedName>
        <fullName evidence="3">YceI family protein</fullName>
    </submittedName>
</protein>
<evidence type="ECO:0000313" key="4">
    <source>
        <dbReference type="Proteomes" id="UP001159100"/>
    </source>
</evidence>
<reference evidence="3 4" key="1">
    <citation type="submission" date="2023-02" db="EMBL/GenBank/DDBJ databases">
        <title>Pseudomonas chrutzelriedensis sp. nov., a potently antifungal strain isolated from moss.</title>
        <authorList>
            <person name="Schnyder A."/>
            <person name="Kalawong R."/>
            <person name="Eberl L."/>
            <person name="Agnoli K."/>
        </authorList>
    </citation>
    <scope>NUCLEOTIDE SEQUENCE [LARGE SCALE GENOMIC DNA]</scope>
    <source>
        <strain evidence="3 4">681</strain>
    </source>
</reference>
<dbReference type="PANTHER" id="PTHR34406:SF1">
    <property type="entry name" value="PROTEIN YCEI"/>
    <property type="match status" value="1"/>
</dbReference>
<feature type="domain" description="Lipid/polyisoprenoid-binding YceI-like" evidence="2">
    <location>
        <begin position="27"/>
        <end position="187"/>
    </location>
</feature>
<dbReference type="Proteomes" id="UP001159100">
    <property type="component" value="Unassembled WGS sequence"/>
</dbReference>
<dbReference type="Gene3D" id="2.40.128.110">
    <property type="entry name" value="Lipid/polyisoprenoid-binding, YceI-like"/>
    <property type="match status" value="1"/>
</dbReference>